<dbReference type="InterPro" id="IPR000085">
    <property type="entry name" value="RuvA"/>
</dbReference>
<dbReference type="Pfam" id="PF07499">
    <property type="entry name" value="RuvA_C"/>
    <property type="match status" value="1"/>
</dbReference>
<gene>
    <name evidence="6" type="primary">ruvA</name>
    <name evidence="8" type="ORF">BJP34_15330</name>
</gene>
<reference evidence="9" key="1">
    <citation type="submission" date="2016-10" db="EMBL/GenBank/DDBJ databases">
        <title>Comparative genomics uncovers the prolific and rare metabolic potential of the cyanobacterial genus Moorea.</title>
        <authorList>
            <person name="Leao T."/>
            <person name="Castelao G."/>
            <person name="Korobeynikov A."/>
            <person name="Monroe E.A."/>
            <person name="Podell S."/>
            <person name="Glukhov E."/>
            <person name="Allen E."/>
            <person name="Gerwick W.H."/>
            <person name="Gerwick L."/>
        </authorList>
    </citation>
    <scope>NUCLEOTIDE SEQUENCE [LARGE SCALE GENOMIC DNA]</scope>
    <source>
        <strain evidence="9">PAL-8-15-08-1</strain>
    </source>
</reference>
<dbReference type="SUPFAM" id="SSF46929">
    <property type="entry name" value="DNA helicase RuvA subunit, C-terminal domain"/>
    <property type="match status" value="1"/>
</dbReference>
<keyword evidence="8" id="KW-0347">Helicase</keyword>
<keyword evidence="4 6" id="KW-0233">DNA recombination</keyword>
<evidence type="ECO:0000256" key="4">
    <source>
        <dbReference type="ARBA" id="ARBA00023172"/>
    </source>
</evidence>
<dbReference type="InterPro" id="IPR036267">
    <property type="entry name" value="RuvA_C_sf"/>
</dbReference>
<feature type="domain" description="Helix-hairpin-helix DNA-binding motif class 1" evidence="7">
    <location>
        <begin position="80"/>
        <end position="99"/>
    </location>
</feature>
<evidence type="ECO:0000313" key="9">
    <source>
        <dbReference type="Proteomes" id="UP000177870"/>
    </source>
</evidence>
<comment type="caution">
    <text evidence="6">Lacks conserved residue(s) required for the propagation of feature annotation.</text>
</comment>
<comment type="subcellular location">
    <subcellularLocation>
        <location evidence="6">Cytoplasm</location>
    </subcellularLocation>
</comment>
<accession>A0A1D8TSW0</accession>
<dbReference type="GO" id="GO:0005737">
    <property type="term" value="C:cytoplasm"/>
    <property type="evidence" value="ECO:0007669"/>
    <property type="project" value="UniProtKB-SubCell"/>
</dbReference>
<dbReference type="GO" id="GO:0006281">
    <property type="term" value="P:DNA repair"/>
    <property type="evidence" value="ECO:0007669"/>
    <property type="project" value="UniProtKB-UniRule"/>
</dbReference>
<evidence type="ECO:0000313" key="8">
    <source>
        <dbReference type="EMBL" id="AOX00633.1"/>
    </source>
</evidence>
<dbReference type="GO" id="GO:0000400">
    <property type="term" value="F:four-way junction DNA binding"/>
    <property type="evidence" value="ECO:0007669"/>
    <property type="project" value="UniProtKB-UniRule"/>
</dbReference>
<dbReference type="GO" id="GO:0009379">
    <property type="term" value="C:Holliday junction helicase complex"/>
    <property type="evidence" value="ECO:0007669"/>
    <property type="project" value="InterPro"/>
</dbReference>
<evidence type="ECO:0000256" key="6">
    <source>
        <dbReference type="HAMAP-Rule" id="MF_00031"/>
    </source>
</evidence>
<dbReference type="HAMAP" id="MF_00031">
    <property type="entry name" value="DNA_HJ_migration_RuvA"/>
    <property type="match status" value="1"/>
</dbReference>
<dbReference type="InterPro" id="IPR013849">
    <property type="entry name" value="DNA_helicase_Holl-junc_RuvA_I"/>
</dbReference>
<dbReference type="KEGG" id="mpro:BJP34_15330"/>
<sequence>MISYLKGTVASIQKSTGNRVTLILDVNYIGYEIQITRRLSQELPVALSEKTVQIFTHLQIREEQQVLYGFASAAERDLFRQLVSVNGIGAQLAIALLDTLGLPNLVQAIVTGNIRSLSKTPGVGSKTAERIALELKTKLAQWHKVSEVESPLSANGLSPGIQEDVEMTLLALGYENDEIAQALHAISEDPQVAKSKNAEDWIREAIAWLSR</sequence>
<comment type="similarity">
    <text evidence="6">Belongs to the RuvA family.</text>
</comment>
<keyword evidence="2 6" id="KW-0227">DNA damage</keyword>
<dbReference type="SUPFAM" id="SSF50249">
    <property type="entry name" value="Nucleic acid-binding proteins"/>
    <property type="match status" value="1"/>
</dbReference>
<dbReference type="InterPro" id="IPR010994">
    <property type="entry name" value="RuvA_2-like"/>
</dbReference>
<dbReference type="AlphaFoldDB" id="A0A1D8TSW0"/>
<evidence type="ECO:0000256" key="5">
    <source>
        <dbReference type="ARBA" id="ARBA00023204"/>
    </source>
</evidence>
<keyword evidence="1 6" id="KW-0963">Cytoplasm</keyword>
<dbReference type="Pfam" id="PF14520">
    <property type="entry name" value="HHH_5"/>
    <property type="match status" value="1"/>
</dbReference>
<dbReference type="Pfam" id="PF01330">
    <property type="entry name" value="RuvA_N"/>
    <property type="match status" value="1"/>
</dbReference>
<dbReference type="GO" id="GO:0009378">
    <property type="term" value="F:four-way junction helicase activity"/>
    <property type="evidence" value="ECO:0007669"/>
    <property type="project" value="InterPro"/>
</dbReference>
<keyword evidence="8" id="KW-0547">Nucleotide-binding</keyword>
<evidence type="ECO:0000256" key="2">
    <source>
        <dbReference type="ARBA" id="ARBA00022763"/>
    </source>
</evidence>
<feature type="domain" description="Helix-hairpin-helix DNA-binding motif class 1" evidence="7">
    <location>
        <begin position="115"/>
        <end position="134"/>
    </location>
</feature>
<organism evidence="8 9">
    <name type="scientific">Moorena producens PAL-8-15-08-1</name>
    <dbReference type="NCBI Taxonomy" id="1458985"/>
    <lineage>
        <taxon>Bacteria</taxon>
        <taxon>Bacillati</taxon>
        <taxon>Cyanobacteriota</taxon>
        <taxon>Cyanophyceae</taxon>
        <taxon>Coleofasciculales</taxon>
        <taxon>Coleofasciculaceae</taxon>
        <taxon>Moorena</taxon>
    </lineage>
</organism>
<dbReference type="CDD" id="cd14332">
    <property type="entry name" value="UBA_RuvA_C"/>
    <property type="match status" value="1"/>
</dbReference>
<protein>
    <recommendedName>
        <fullName evidence="6">Holliday junction branch migration complex subunit RuvA</fullName>
    </recommendedName>
</protein>
<dbReference type="InterPro" id="IPR003583">
    <property type="entry name" value="Hlx-hairpin-Hlx_DNA-bd_motif"/>
</dbReference>
<dbReference type="Gene3D" id="2.40.50.140">
    <property type="entry name" value="Nucleic acid-binding proteins"/>
    <property type="match status" value="1"/>
</dbReference>
<dbReference type="InterPro" id="IPR012340">
    <property type="entry name" value="NA-bd_OB-fold"/>
</dbReference>
<proteinExistence type="inferred from homology"/>
<feature type="region of interest" description="Domain III" evidence="6">
    <location>
        <begin position="162"/>
        <end position="211"/>
    </location>
</feature>
<comment type="subunit">
    <text evidence="6">Homotetramer. Forms an RuvA(8)-RuvB(12)-Holliday junction (HJ) complex. HJ DNA is sandwiched between 2 RuvA tetramers; dsDNA enters through RuvA and exits via RuvB. An RuvB hexamer assembles on each DNA strand where it exits the tetramer. Each RuvB hexamer is contacted by two RuvA subunits (via domain III) on 2 adjacent RuvB subunits; this complex drives branch migration. In the full resolvosome a probable DNA-RuvA(4)-RuvB(12)-RuvC(2) complex forms which resolves the HJ.</text>
</comment>
<dbReference type="InterPro" id="IPR011114">
    <property type="entry name" value="RuvA_C"/>
</dbReference>
<dbReference type="GO" id="GO:0005524">
    <property type="term" value="F:ATP binding"/>
    <property type="evidence" value="ECO:0007669"/>
    <property type="project" value="InterPro"/>
</dbReference>
<evidence type="ECO:0000256" key="3">
    <source>
        <dbReference type="ARBA" id="ARBA00023125"/>
    </source>
</evidence>
<keyword evidence="5 6" id="KW-0234">DNA repair</keyword>
<name>A0A1D8TSW0_9CYAN</name>
<keyword evidence="3 6" id="KW-0238">DNA-binding</keyword>
<dbReference type="Proteomes" id="UP000177870">
    <property type="component" value="Chromosome"/>
</dbReference>
<dbReference type="EMBL" id="CP017599">
    <property type="protein sequence ID" value="AOX00633.1"/>
    <property type="molecule type" value="Genomic_DNA"/>
</dbReference>
<evidence type="ECO:0000256" key="1">
    <source>
        <dbReference type="ARBA" id="ARBA00022490"/>
    </source>
</evidence>
<dbReference type="SUPFAM" id="SSF47781">
    <property type="entry name" value="RuvA domain 2-like"/>
    <property type="match status" value="1"/>
</dbReference>
<keyword evidence="8" id="KW-0378">Hydrolase</keyword>
<dbReference type="STRING" id="1458985.BJP34_15330"/>
<comment type="domain">
    <text evidence="6">Has three domains with a flexible linker between the domains II and III and assumes an 'L' shape. Domain III is highly mobile and contacts RuvB.</text>
</comment>
<evidence type="ECO:0000259" key="7">
    <source>
        <dbReference type="SMART" id="SM00278"/>
    </source>
</evidence>
<dbReference type="GO" id="GO:0006310">
    <property type="term" value="P:DNA recombination"/>
    <property type="evidence" value="ECO:0007669"/>
    <property type="project" value="UniProtKB-UniRule"/>
</dbReference>
<keyword evidence="8" id="KW-0067">ATP-binding</keyword>
<comment type="function">
    <text evidence="6">The RuvA-RuvB-RuvC complex processes Holliday junction (HJ) DNA during genetic recombination and DNA repair, while the RuvA-RuvB complex plays an important role in the rescue of blocked DNA replication forks via replication fork reversal (RFR). RuvA specifically binds to HJ cruciform DNA, conferring on it an open structure. The RuvB hexamer acts as an ATP-dependent pump, pulling dsDNA into and through the RuvAB complex. HJ branch migration allows RuvC to scan DNA until it finds its consensus sequence, where it cleaves and resolves the cruciform DNA.</text>
</comment>
<dbReference type="Gene3D" id="1.10.150.20">
    <property type="entry name" value="5' to 3' exonuclease, C-terminal subdomain"/>
    <property type="match status" value="1"/>
</dbReference>
<dbReference type="SMART" id="SM00278">
    <property type="entry name" value="HhH1"/>
    <property type="match status" value="2"/>
</dbReference>
<dbReference type="GO" id="GO:0048476">
    <property type="term" value="C:Holliday junction resolvase complex"/>
    <property type="evidence" value="ECO:0007669"/>
    <property type="project" value="UniProtKB-UniRule"/>
</dbReference>
<dbReference type="NCBIfam" id="TIGR00084">
    <property type="entry name" value="ruvA"/>
    <property type="match status" value="1"/>
</dbReference>
<dbReference type="OrthoDB" id="5293449at2"/>
<dbReference type="RefSeq" id="WP_070393086.1">
    <property type="nucleotide sequence ID" value="NZ_CP017599.1"/>
</dbReference>